<dbReference type="GO" id="GO:0031929">
    <property type="term" value="P:TOR signaling"/>
    <property type="evidence" value="ECO:0007669"/>
    <property type="project" value="TreeGrafter"/>
</dbReference>
<evidence type="ECO:0000256" key="2">
    <source>
        <dbReference type="ARBA" id="ARBA00022679"/>
    </source>
</evidence>
<reference evidence="8" key="1">
    <citation type="submission" date="2016-10" db="EMBL/GenBank/DDBJ databases">
        <authorList>
            <person name="Benchimol M."/>
            <person name="Almeida L.G."/>
            <person name="Vasconcelos A.T."/>
            <person name="Perreira-Neves A."/>
            <person name="Rosa I.A."/>
            <person name="Tasca T."/>
            <person name="Bogo M.R."/>
            <person name="de Souza W."/>
        </authorList>
    </citation>
    <scope>NUCLEOTIDE SEQUENCE [LARGE SCALE GENOMIC DNA]</scope>
    <source>
        <strain evidence="8">K</strain>
    </source>
</reference>
<keyword evidence="9" id="KW-1185">Reference proteome</keyword>
<dbReference type="PROSITE" id="PS51190">
    <property type="entry name" value="FATC"/>
    <property type="match status" value="1"/>
</dbReference>
<sequence>MFVMPLSVSHGLVQWVSGTDTLRAVVEKYRKMQNREPLEEYILLEKFSYNNYDFLQSLQKMQIIEKIFNIVPDSDIANTFWMKAKNAEEWMKQTHNFSISAAMTSVVGYVIGLGDRHPSNLLVDRNTGKVIHIDFGDCFERAAKRKFLPEVVPFRLTRMIVKAMGINGSDGIFKQTFINMSSLLRENKRVLIMVLAVFVHEPLIDPFTSNVEASEMESFPFQPQKRILSKATTGSVIDKGRVYMCEQDSLSSVEMRNRVNQKLSGTDFDDEPNPLSVEDQAIRLIETATDHYNLGMMYSGWCPFW</sequence>
<feature type="domain" description="PI3K/PI4K catalytic" evidence="6">
    <location>
        <begin position="1"/>
        <end position="257"/>
    </location>
</feature>
<feature type="domain" description="FATC" evidence="7">
    <location>
        <begin position="273"/>
        <end position="305"/>
    </location>
</feature>
<keyword evidence="2" id="KW-0808">Transferase</keyword>
<evidence type="ECO:0000313" key="8">
    <source>
        <dbReference type="EMBL" id="OHT12016.1"/>
    </source>
</evidence>
<dbReference type="VEuPathDB" id="TrichDB:TRFO_18309"/>
<dbReference type="GO" id="GO:0016242">
    <property type="term" value="P:negative regulation of macroautophagy"/>
    <property type="evidence" value="ECO:0007669"/>
    <property type="project" value="TreeGrafter"/>
</dbReference>
<evidence type="ECO:0000259" key="7">
    <source>
        <dbReference type="PROSITE" id="PS51190"/>
    </source>
</evidence>
<dbReference type="PANTHER" id="PTHR11139:SF9">
    <property type="entry name" value="SERINE_THREONINE-PROTEIN KINASE MTOR"/>
    <property type="match status" value="1"/>
</dbReference>
<dbReference type="SMART" id="SM01343">
    <property type="entry name" value="FATC"/>
    <property type="match status" value="1"/>
</dbReference>
<dbReference type="InterPro" id="IPR018936">
    <property type="entry name" value="PI3/4_kinase_CS"/>
</dbReference>
<dbReference type="OrthoDB" id="381190at2759"/>
<dbReference type="Pfam" id="PF00454">
    <property type="entry name" value="PI3_PI4_kinase"/>
    <property type="match status" value="1"/>
</dbReference>
<dbReference type="EMBL" id="MLAK01000573">
    <property type="protein sequence ID" value="OHT12016.1"/>
    <property type="molecule type" value="Genomic_DNA"/>
</dbReference>
<dbReference type="GeneID" id="94834804"/>
<dbReference type="PROSITE" id="PS00916">
    <property type="entry name" value="PI3_4_KINASE_2"/>
    <property type="match status" value="1"/>
</dbReference>
<dbReference type="GO" id="GO:0004674">
    <property type="term" value="F:protein serine/threonine kinase activity"/>
    <property type="evidence" value="ECO:0007669"/>
    <property type="project" value="UniProtKB-EC"/>
</dbReference>
<dbReference type="EC" id="2.7.11.1" evidence="1"/>
<dbReference type="PROSITE" id="PS50290">
    <property type="entry name" value="PI3_4_KINASE_3"/>
    <property type="match status" value="1"/>
</dbReference>
<dbReference type="GO" id="GO:0005524">
    <property type="term" value="F:ATP binding"/>
    <property type="evidence" value="ECO:0007669"/>
    <property type="project" value="UniProtKB-KW"/>
</dbReference>
<protein>
    <recommendedName>
        <fullName evidence="1">non-specific serine/threonine protein kinase</fullName>
        <ecNumber evidence="1">2.7.11.1</ecNumber>
    </recommendedName>
</protein>
<evidence type="ECO:0000256" key="3">
    <source>
        <dbReference type="ARBA" id="ARBA00022741"/>
    </source>
</evidence>
<evidence type="ECO:0000256" key="1">
    <source>
        <dbReference type="ARBA" id="ARBA00012513"/>
    </source>
</evidence>
<dbReference type="SUPFAM" id="SSF56112">
    <property type="entry name" value="Protein kinase-like (PK-like)"/>
    <property type="match status" value="1"/>
</dbReference>
<dbReference type="Proteomes" id="UP000179807">
    <property type="component" value="Unassembled WGS sequence"/>
</dbReference>
<dbReference type="InterPro" id="IPR050517">
    <property type="entry name" value="DDR_Repair_Kinase"/>
</dbReference>
<dbReference type="Pfam" id="PF02260">
    <property type="entry name" value="FATC"/>
    <property type="match status" value="1"/>
</dbReference>
<proteinExistence type="predicted"/>
<dbReference type="InterPro" id="IPR036940">
    <property type="entry name" value="PI3/4_kinase_cat_sf"/>
</dbReference>
<evidence type="ECO:0000259" key="6">
    <source>
        <dbReference type="PROSITE" id="PS50290"/>
    </source>
</evidence>
<evidence type="ECO:0000256" key="5">
    <source>
        <dbReference type="ARBA" id="ARBA00022840"/>
    </source>
</evidence>
<dbReference type="PANTHER" id="PTHR11139">
    <property type="entry name" value="ATAXIA TELANGIECTASIA MUTATED ATM -RELATED"/>
    <property type="match status" value="1"/>
</dbReference>
<gene>
    <name evidence="8" type="ORF">TRFO_18309</name>
</gene>
<accession>A0A1J4KM56</accession>
<dbReference type="RefSeq" id="XP_068365152.1">
    <property type="nucleotide sequence ID" value="XM_068500100.1"/>
</dbReference>
<keyword evidence="5" id="KW-0067">ATP-binding</keyword>
<dbReference type="GO" id="GO:0005737">
    <property type="term" value="C:cytoplasm"/>
    <property type="evidence" value="ECO:0007669"/>
    <property type="project" value="TreeGrafter"/>
</dbReference>
<keyword evidence="4" id="KW-0418">Kinase</keyword>
<organism evidence="8 9">
    <name type="scientific">Tritrichomonas foetus</name>
    <dbReference type="NCBI Taxonomy" id="1144522"/>
    <lineage>
        <taxon>Eukaryota</taxon>
        <taxon>Metamonada</taxon>
        <taxon>Parabasalia</taxon>
        <taxon>Tritrichomonadida</taxon>
        <taxon>Tritrichomonadidae</taxon>
        <taxon>Tritrichomonas</taxon>
    </lineage>
</organism>
<evidence type="ECO:0000256" key="4">
    <source>
        <dbReference type="ARBA" id="ARBA00022777"/>
    </source>
</evidence>
<dbReference type="GO" id="GO:0005634">
    <property type="term" value="C:nucleus"/>
    <property type="evidence" value="ECO:0007669"/>
    <property type="project" value="TreeGrafter"/>
</dbReference>
<dbReference type="FunFam" id="1.10.1070.11:FF:000029">
    <property type="entry name" value="Serine/threonine-protein kinase TOR"/>
    <property type="match status" value="1"/>
</dbReference>
<keyword evidence="3" id="KW-0547">Nucleotide-binding</keyword>
<dbReference type="GO" id="GO:0031932">
    <property type="term" value="C:TORC2 complex"/>
    <property type="evidence" value="ECO:0007669"/>
    <property type="project" value="TreeGrafter"/>
</dbReference>
<comment type="caution">
    <text evidence="8">The sequence shown here is derived from an EMBL/GenBank/DDBJ whole genome shotgun (WGS) entry which is preliminary data.</text>
</comment>
<dbReference type="InterPro" id="IPR003152">
    <property type="entry name" value="FATC_dom"/>
</dbReference>
<dbReference type="InterPro" id="IPR011009">
    <property type="entry name" value="Kinase-like_dom_sf"/>
</dbReference>
<evidence type="ECO:0000313" key="9">
    <source>
        <dbReference type="Proteomes" id="UP000179807"/>
    </source>
</evidence>
<dbReference type="Gene3D" id="1.10.1070.11">
    <property type="entry name" value="Phosphatidylinositol 3-/4-kinase, catalytic domain"/>
    <property type="match status" value="1"/>
</dbReference>
<dbReference type="AlphaFoldDB" id="A0A1J4KM56"/>
<dbReference type="InterPro" id="IPR000403">
    <property type="entry name" value="PI3/4_kinase_cat_dom"/>
</dbReference>
<dbReference type="SMART" id="SM00146">
    <property type="entry name" value="PI3Kc"/>
    <property type="match status" value="1"/>
</dbReference>
<name>A0A1J4KM56_9EUKA</name>
<dbReference type="GO" id="GO:0031931">
    <property type="term" value="C:TORC1 complex"/>
    <property type="evidence" value="ECO:0007669"/>
    <property type="project" value="TreeGrafter"/>
</dbReference>